<dbReference type="EMBL" id="RWKW01000068">
    <property type="protein sequence ID" value="RST85082.1"/>
    <property type="molecule type" value="Genomic_DNA"/>
</dbReference>
<dbReference type="PANTHER" id="PTHR34599:SF1">
    <property type="entry name" value="PHOSPHATIDIC ACID PHOSPHATASE TYPE 2_HALOPEROXIDASE DOMAIN-CONTAINING PROTEIN"/>
    <property type="match status" value="1"/>
</dbReference>
<dbReference type="Proteomes" id="UP000278398">
    <property type="component" value="Unassembled WGS sequence"/>
</dbReference>
<organism evidence="3 4">
    <name type="scientific">Aquibium carbonis</name>
    <dbReference type="NCBI Taxonomy" id="2495581"/>
    <lineage>
        <taxon>Bacteria</taxon>
        <taxon>Pseudomonadati</taxon>
        <taxon>Pseudomonadota</taxon>
        <taxon>Alphaproteobacteria</taxon>
        <taxon>Hyphomicrobiales</taxon>
        <taxon>Phyllobacteriaceae</taxon>
        <taxon>Aquibium</taxon>
    </lineage>
</organism>
<dbReference type="InterPro" id="IPR000326">
    <property type="entry name" value="PAP2/HPO"/>
</dbReference>
<evidence type="ECO:0000256" key="1">
    <source>
        <dbReference type="SAM" id="SignalP"/>
    </source>
</evidence>
<protein>
    <submittedName>
        <fullName evidence="3">Phosphatase PAP2 family protein</fullName>
    </submittedName>
</protein>
<feature type="domain" description="Phosphatidic acid phosphatase type 2/haloperoxidase" evidence="2">
    <location>
        <begin position="313"/>
        <end position="435"/>
    </location>
</feature>
<name>A0A3R9YR68_9HYPH</name>
<feature type="chain" id="PRO_5018705514" evidence="1">
    <location>
        <begin position="28"/>
        <end position="438"/>
    </location>
</feature>
<reference evidence="3 4" key="1">
    <citation type="submission" date="2018-12" db="EMBL/GenBank/DDBJ databases">
        <title>Mesorhizobium carbonis sp. nov., isolated from coal mine water.</title>
        <authorList>
            <person name="Xin W."/>
            <person name="Xu Z."/>
            <person name="Xiang F."/>
            <person name="Zhang J."/>
            <person name="Xi L."/>
            <person name="Liu J."/>
        </authorList>
    </citation>
    <scope>NUCLEOTIDE SEQUENCE [LARGE SCALE GENOMIC DNA]</scope>
    <source>
        <strain evidence="3 4">B2.3</strain>
    </source>
</reference>
<keyword evidence="4" id="KW-1185">Reference proteome</keyword>
<dbReference type="PANTHER" id="PTHR34599">
    <property type="entry name" value="PEROXIDASE-RELATED"/>
    <property type="match status" value="1"/>
</dbReference>
<evidence type="ECO:0000313" key="4">
    <source>
        <dbReference type="Proteomes" id="UP000278398"/>
    </source>
</evidence>
<feature type="signal peptide" evidence="1">
    <location>
        <begin position="1"/>
        <end position="27"/>
    </location>
</feature>
<dbReference type="Pfam" id="PF01569">
    <property type="entry name" value="PAP2"/>
    <property type="match status" value="1"/>
</dbReference>
<keyword evidence="1" id="KW-0732">Signal</keyword>
<dbReference type="RefSeq" id="WP_126701235.1">
    <property type="nucleotide sequence ID" value="NZ_RWKW01000068.1"/>
</dbReference>
<evidence type="ECO:0000259" key="2">
    <source>
        <dbReference type="Pfam" id="PF01569"/>
    </source>
</evidence>
<dbReference type="Gene3D" id="1.10.606.20">
    <property type="match status" value="1"/>
</dbReference>
<dbReference type="SUPFAM" id="SSF48317">
    <property type="entry name" value="Acid phosphatase/Vanadium-dependent haloperoxidase"/>
    <property type="match status" value="1"/>
</dbReference>
<sequence>MAWLGRIGVPFFAVVLALLASVPGAQASDRSAVEPIRNWYRLTLELVRHTPTYSPPVASRALAYLGISAFESLASGDPRLKTLAGQLNELDALPAREAGLHAEAVIVQAAMAEVIRDLFANTGPTGQRAIAAFERKLRAEATAGLAADVVDRSEAHGQAIAAHILAWSRTDGGAVIENMGFPATYQPRDVPDAWVPTSLVAQQQAPLLPGWGSNRTFAMPHGAACGIAPPPAYGEAPDSAFYREAAEVHRAVLDLTPEQRLIARFWADDPMLSPTPPGHWIAIALQALREEGADAARFAETLALIGIGMADAFIGCWDAKFKYDLVRPITYIRRVIDPAWEPILNTPPFPEYPSGHSTQSGAAATVLTGLFGDDHAFEDTTHVDDGLPVRSYGSFWDAAHEAGMSRLFGGIHFRSAIDRGLEQGRCIGAFVNALQTRR</sequence>
<dbReference type="OrthoDB" id="103227at2"/>
<evidence type="ECO:0000313" key="3">
    <source>
        <dbReference type="EMBL" id="RST85082.1"/>
    </source>
</evidence>
<gene>
    <name evidence="3" type="ORF">EJC49_17550</name>
</gene>
<dbReference type="InterPro" id="IPR036938">
    <property type="entry name" value="PAP2/HPO_sf"/>
</dbReference>
<proteinExistence type="predicted"/>
<dbReference type="InterPro" id="IPR052559">
    <property type="entry name" value="V-haloperoxidase"/>
</dbReference>
<dbReference type="AlphaFoldDB" id="A0A3R9YR68"/>
<dbReference type="CDD" id="cd03398">
    <property type="entry name" value="PAP2_haloperoxidase"/>
    <property type="match status" value="1"/>
</dbReference>
<comment type="caution">
    <text evidence="3">The sequence shown here is derived from an EMBL/GenBank/DDBJ whole genome shotgun (WGS) entry which is preliminary data.</text>
</comment>
<accession>A0A3R9YR68</accession>